<keyword evidence="2" id="KW-1185">Reference proteome</keyword>
<evidence type="ECO:0000313" key="1">
    <source>
        <dbReference type="EMBL" id="ERM84734.1"/>
    </source>
</evidence>
<organism evidence="1 2">
    <name type="scientific">Rhodonellum psychrophilum GCM71 = DSM 17998</name>
    <dbReference type="NCBI Taxonomy" id="1123057"/>
    <lineage>
        <taxon>Bacteria</taxon>
        <taxon>Pseudomonadati</taxon>
        <taxon>Bacteroidota</taxon>
        <taxon>Cytophagia</taxon>
        <taxon>Cytophagales</taxon>
        <taxon>Cytophagaceae</taxon>
        <taxon>Rhodonellum</taxon>
    </lineage>
</organism>
<sequence>MINFIVLLNSKLKSRSSFRFFQSKIWNRIPKEV</sequence>
<accession>U5C4I8</accession>
<gene>
    <name evidence="1" type="ORF">P872_23790</name>
</gene>
<evidence type="ECO:0000313" key="2">
    <source>
        <dbReference type="Proteomes" id="UP000016843"/>
    </source>
</evidence>
<dbReference type="EMBL" id="AWXR01000002">
    <property type="protein sequence ID" value="ERM84734.1"/>
    <property type="molecule type" value="Genomic_DNA"/>
</dbReference>
<reference evidence="1 2" key="1">
    <citation type="journal article" date="2013" name="Genome Announc.">
        <title>Draft Genome Sequence of the Psychrophilic and Alkaliphilic Rhodonellum psychrophilum Strain GCM71T.</title>
        <authorList>
            <person name="Hauptmann A.L."/>
            <person name="Glaring M.A."/>
            <person name="Hallin P.F."/>
            <person name="Prieme A."/>
            <person name="Stougaard P."/>
        </authorList>
    </citation>
    <scope>NUCLEOTIDE SEQUENCE [LARGE SCALE GENOMIC DNA]</scope>
    <source>
        <strain evidence="1 2">GCM71</strain>
    </source>
</reference>
<proteinExistence type="predicted"/>
<comment type="caution">
    <text evidence="1">The sequence shown here is derived from an EMBL/GenBank/DDBJ whole genome shotgun (WGS) entry which is preliminary data.</text>
</comment>
<name>U5C4I8_9BACT</name>
<dbReference type="AlphaFoldDB" id="U5C4I8"/>
<protein>
    <submittedName>
        <fullName evidence="1">Uncharacterized protein</fullName>
    </submittedName>
</protein>
<dbReference type="Proteomes" id="UP000016843">
    <property type="component" value="Unassembled WGS sequence"/>
</dbReference>